<accession>A0ABQ2NUI3</accession>
<dbReference type="EMBL" id="BMLW01000005">
    <property type="protein sequence ID" value="GGP10935.1"/>
    <property type="molecule type" value="Genomic_DNA"/>
</dbReference>
<organism evidence="1 2">
    <name type="scientific">Oceanobacillus neutriphilus</name>
    <dbReference type="NCBI Taxonomy" id="531815"/>
    <lineage>
        <taxon>Bacteria</taxon>
        <taxon>Bacillati</taxon>
        <taxon>Bacillota</taxon>
        <taxon>Bacilli</taxon>
        <taxon>Bacillales</taxon>
        <taxon>Bacillaceae</taxon>
        <taxon>Oceanobacillus</taxon>
    </lineage>
</organism>
<dbReference type="Proteomes" id="UP000641206">
    <property type="component" value="Unassembled WGS sequence"/>
</dbReference>
<proteinExistence type="predicted"/>
<reference evidence="2" key="1">
    <citation type="journal article" date="2019" name="Int. J. Syst. Evol. Microbiol.">
        <title>The Global Catalogue of Microorganisms (GCM) 10K type strain sequencing project: providing services to taxonomists for standard genome sequencing and annotation.</title>
        <authorList>
            <consortium name="The Broad Institute Genomics Platform"/>
            <consortium name="The Broad Institute Genome Sequencing Center for Infectious Disease"/>
            <person name="Wu L."/>
            <person name="Ma J."/>
        </authorList>
    </citation>
    <scope>NUCLEOTIDE SEQUENCE [LARGE SCALE GENOMIC DNA]</scope>
    <source>
        <strain evidence="2">CGMCC 1.7693</strain>
    </source>
</reference>
<evidence type="ECO:0000313" key="1">
    <source>
        <dbReference type="EMBL" id="GGP10935.1"/>
    </source>
</evidence>
<name>A0ABQ2NUI3_9BACI</name>
<keyword evidence="2" id="KW-1185">Reference proteome</keyword>
<evidence type="ECO:0000313" key="2">
    <source>
        <dbReference type="Proteomes" id="UP000641206"/>
    </source>
</evidence>
<gene>
    <name evidence="1" type="ORF">GCM10011346_21030</name>
</gene>
<sequence>MLEEYPNGITLHNFEENFGTVHSILFNLNEKQLEFSFGSPINNKTYKIKAGENLPFNELEVLIKHHNYGLDFWRLVK</sequence>
<dbReference type="RefSeq" id="WP_204799044.1">
    <property type="nucleotide sequence ID" value="NZ_BMLW01000005.1"/>
</dbReference>
<protein>
    <submittedName>
        <fullName evidence="1">Uncharacterized protein</fullName>
    </submittedName>
</protein>
<comment type="caution">
    <text evidence="1">The sequence shown here is derived from an EMBL/GenBank/DDBJ whole genome shotgun (WGS) entry which is preliminary data.</text>
</comment>